<dbReference type="InterPro" id="IPR023408">
    <property type="entry name" value="MscS_beta-dom_sf"/>
</dbReference>
<evidence type="ECO:0000313" key="11">
    <source>
        <dbReference type="Proteomes" id="UP001194714"/>
    </source>
</evidence>
<feature type="transmembrane region" description="Helical" evidence="7">
    <location>
        <begin position="20"/>
        <end position="40"/>
    </location>
</feature>
<evidence type="ECO:0000259" key="8">
    <source>
        <dbReference type="Pfam" id="PF00924"/>
    </source>
</evidence>
<keyword evidence="5 7" id="KW-1133">Transmembrane helix</keyword>
<name>A0ABS0B1H8_9BACT</name>
<dbReference type="Gene3D" id="3.30.70.100">
    <property type="match status" value="1"/>
</dbReference>
<dbReference type="Pfam" id="PF21088">
    <property type="entry name" value="MS_channel_1st"/>
    <property type="match status" value="1"/>
</dbReference>
<dbReference type="InterPro" id="IPR049142">
    <property type="entry name" value="MS_channel_1st"/>
</dbReference>
<dbReference type="InterPro" id="IPR052702">
    <property type="entry name" value="MscS-like_channel"/>
</dbReference>
<keyword evidence="6 7" id="KW-0472">Membrane</keyword>
<evidence type="ECO:0000256" key="5">
    <source>
        <dbReference type="ARBA" id="ARBA00022989"/>
    </source>
</evidence>
<dbReference type="InterPro" id="IPR010920">
    <property type="entry name" value="LSM_dom_sf"/>
</dbReference>
<evidence type="ECO:0000256" key="1">
    <source>
        <dbReference type="ARBA" id="ARBA00004651"/>
    </source>
</evidence>
<dbReference type="Gene3D" id="1.10.287.1260">
    <property type="match status" value="1"/>
</dbReference>
<dbReference type="SUPFAM" id="SSF50182">
    <property type="entry name" value="Sm-like ribonucleoproteins"/>
    <property type="match status" value="1"/>
</dbReference>
<feature type="domain" description="Mechanosensitive ion channel transmembrane helices 2/3" evidence="9">
    <location>
        <begin position="61"/>
        <end position="101"/>
    </location>
</feature>
<protein>
    <submittedName>
        <fullName evidence="10">Uncharacterized protein</fullName>
    </submittedName>
</protein>
<dbReference type="SUPFAM" id="SSF82689">
    <property type="entry name" value="Mechanosensitive channel protein MscS (YggB), C-terminal domain"/>
    <property type="match status" value="1"/>
</dbReference>
<dbReference type="PROSITE" id="PS01246">
    <property type="entry name" value="UPF0003"/>
    <property type="match status" value="1"/>
</dbReference>
<accession>A0ABS0B1H8</accession>
<proteinExistence type="inferred from homology"/>
<sequence length="277" mass="30792">MDFIIMDSILFTLQEVPVTVWDFCMFVLISGFFFFVAKLVKKGIEKAPIFKQKPPYLLSRLSYYVIFLLGIYIALTNLGINLTGIAVVAGALGVGIGFGLQSVFSNFVSGIILLAEKKVRPGDHIQLESGDTGTVLEVNIRTTVVHTLDGRKVIVPNTEMISKRVANWTLGEGLHRLRIPFAVERTMKREKVETLAVEAAKGISSLAKDPEVWLIRLTETTQEFELVVWARCVKKRLSSFSTTDAFLTALQEVFEKEGIVITSGTRMPSPPLPLQEV</sequence>
<feature type="transmembrane region" description="Helical" evidence="7">
    <location>
        <begin position="86"/>
        <end position="115"/>
    </location>
</feature>
<evidence type="ECO:0000256" key="7">
    <source>
        <dbReference type="SAM" id="Phobius"/>
    </source>
</evidence>
<keyword evidence="3" id="KW-1003">Cell membrane</keyword>
<dbReference type="PANTHER" id="PTHR30347">
    <property type="entry name" value="POTASSIUM CHANNEL RELATED"/>
    <property type="match status" value="1"/>
</dbReference>
<evidence type="ECO:0000259" key="9">
    <source>
        <dbReference type="Pfam" id="PF21088"/>
    </source>
</evidence>
<dbReference type="InterPro" id="IPR011066">
    <property type="entry name" value="MscS_channel_C_sf"/>
</dbReference>
<gene>
    <name evidence="10" type="ORF">NEPTK9_001777</name>
</gene>
<feature type="transmembrane region" description="Helical" evidence="7">
    <location>
        <begin position="61"/>
        <end position="80"/>
    </location>
</feature>
<feature type="domain" description="Mechanosensitive ion channel MscS" evidence="8">
    <location>
        <begin position="103"/>
        <end position="169"/>
    </location>
</feature>
<organism evidence="10 11">
    <name type="scientific">Candidatus Neptunichlamydia vexilliferae</name>
    <dbReference type="NCBI Taxonomy" id="1651774"/>
    <lineage>
        <taxon>Bacteria</taxon>
        <taxon>Pseudomonadati</taxon>
        <taxon>Chlamydiota</taxon>
        <taxon>Chlamydiia</taxon>
        <taxon>Parachlamydiales</taxon>
        <taxon>Simkaniaceae</taxon>
        <taxon>Candidatus Neptunichlamydia</taxon>
    </lineage>
</organism>
<dbReference type="Pfam" id="PF00924">
    <property type="entry name" value="MS_channel_2nd"/>
    <property type="match status" value="1"/>
</dbReference>
<comment type="caution">
    <text evidence="10">The sequence shown here is derived from an EMBL/GenBank/DDBJ whole genome shotgun (WGS) entry which is preliminary data.</text>
</comment>
<dbReference type="InterPro" id="IPR006686">
    <property type="entry name" value="MscS_channel_CS"/>
</dbReference>
<dbReference type="InterPro" id="IPR006685">
    <property type="entry name" value="MscS_channel_2nd"/>
</dbReference>
<evidence type="ECO:0000256" key="3">
    <source>
        <dbReference type="ARBA" id="ARBA00022475"/>
    </source>
</evidence>
<comment type="similarity">
    <text evidence="2">Belongs to the MscS (TC 1.A.23) family.</text>
</comment>
<evidence type="ECO:0000313" key="10">
    <source>
        <dbReference type="EMBL" id="MBF5060244.1"/>
    </source>
</evidence>
<comment type="subcellular location">
    <subcellularLocation>
        <location evidence="1">Cell membrane</location>
        <topology evidence="1">Multi-pass membrane protein</topology>
    </subcellularLocation>
</comment>
<evidence type="ECO:0000256" key="4">
    <source>
        <dbReference type="ARBA" id="ARBA00022692"/>
    </source>
</evidence>
<dbReference type="InterPro" id="IPR011014">
    <property type="entry name" value="MscS_channel_TM-2"/>
</dbReference>
<evidence type="ECO:0000256" key="2">
    <source>
        <dbReference type="ARBA" id="ARBA00008017"/>
    </source>
</evidence>
<dbReference type="Gene3D" id="2.30.30.60">
    <property type="match status" value="1"/>
</dbReference>
<evidence type="ECO:0000256" key="6">
    <source>
        <dbReference type="ARBA" id="ARBA00023136"/>
    </source>
</evidence>
<reference evidence="10 11" key="1">
    <citation type="submission" date="2020-01" db="EMBL/GenBank/DDBJ databases">
        <title>Draft genome sequence of Cand. Neptunochlamydia vexilliferae K9.</title>
        <authorList>
            <person name="Schulz F."/>
            <person name="Koestlbacher S."/>
            <person name="Wascher F."/>
            <person name="Pizzetti I."/>
            <person name="Horn M."/>
        </authorList>
    </citation>
    <scope>NUCLEOTIDE SEQUENCE [LARGE SCALE GENOMIC DNA]</scope>
    <source>
        <strain evidence="10 11">K9</strain>
    </source>
</reference>
<dbReference type="PANTHER" id="PTHR30347:SF1">
    <property type="entry name" value="MECHANOSENSITIVE CHANNEL MSCK"/>
    <property type="match status" value="1"/>
</dbReference>
<dbReference type="Proteomes" id="UP001194714">
    <property type="component" value="Unassembled WGS sequence"/>
</dbReference>
<keyword evidence="4 7" id="KW-0812">Transmembrane</keyword>
<dbReference type="EMBL" id="JAAEJV010000103">
    <property type="protein sequence ID" value="MBF5060244.1"/>
    <property type="molecule type" value="Genomic_DNA"/>
</dbReference>
<keyword evidence="11" id="KW-1185">Reference proteome</keyword>
<dbReference type="SUPFAM" id="SSF82861">
    <property type="entry name" value="Mechanosensitive channel protein MscS (YggB), transmembrane region"/>
    <property type="match status" value="1"/>
</dbReference>